<accession>A0ABS8UKI3</accession>
<proteinExistence type="predicted"/>
<protein>
    <submittedName>
        <fullName evidence="1">Uncharacterized protein</fullName>
    </submittedName>
</protein>
<evidence type="ECO:0000313" key="2">
    <source>
        <dbReference type="Proteomes" id="UP000823775"/>
    </source>
</evidence>
<comment type="caution">
    <text evidence="1">The sequence shown here is derived from an EMBL/GenBank/DDBJ whole genome shotgun (WGS) entry which is preliminary data.</text>
</comment>
<gene>
    <name evidence="1" type="ORF">HAX54_017337</name>
</gene>
<feature type="non-terminal residue" evidence="1">
    <location>
        <position position="65"/>
    </location>
</feature>
<reference evidence="1 2" key="1">
    <citation type="journal article" date="2021" name="BMC Genomics">
        <title>Datura genome reveals duplications of psychoactive alkaloid biosynthetic genes and high mutation rate following tissue culture.</title>
        <authorList>
            <person name="Rajewski A."/>
            <person name="Carter-House D."/>
            <person name="Stajich J."/>
            <person name="Litt A."/>
        </authorList>
    </citation>
    <scope>NUCLEOTIDE SEQUENCE [LARGE SCALE GENOMIC DNA]</scope>
    <source>
        <strain evidence="1">AR-01</strain>
    </source>
</reference>
<organism evidence="1 2">
    <name type="scientific">Datura stramonium</name>
    <name type="common">Jimsonweed</name>
    <name type="synonym">Common thornapple</name>
    <dbReference type="NCBI Taxonomy" id="4076"/>
    <lineage>
        <taxon>Eukaryota</taxon>
        <taxon>Viridiplantae</taxon>
        <taxon>Streptophyta</taxon>
        <taxon>Embryophyta</taxon>
        <taxon>Tracheophyta</taxon>
        <taxon>Spermatophyta</taxon>
        <taxon>Magnoliopsida</taxon>
        <taxon>eudicotyledons</taxon>
        <taxon>Gunneridae</taxon>
        <taxon>Pentapetalae</taxon>
        <taxon>asterids</taxon>
        <taxon>lamiids</taxon>
        <taxon>Solanales</taxon>
        <taxon>Solanaceae</taxon>
        <taxon>Solanoideae</taxon>
        <taxon>Datureae</taxon>
        <taxon>Datura</taxon>
    </lineage>
</organism>
<keyword evidence="2" id="KW-1185">Reference proteome</keyword>
<dbReference type="Proteomes" id="UP000823775">
    <property type="component" value="Unassembled WGS sequence"/>
</dbReference>
<evidence type="ECO:0000313" key="1">
    <source>
        <dbReference type="EMBL" id="MCD9559408.1"/>
    </source>
</evidence>
<sequence length="65" mass="7795">SYAVSVFAGFWYLSFYCISTLKADKLELLVLNLLVRVYEQITWASTQFWNLVDRFTRYLRLYDLA</sequence>
<dbReference type="EMBL" id="JACEIK010002147">
    <property type="protein sequence ID" value="MCD9559408.1"/>
    <property type="molecule type" value="Genomic_DNA"/>
</dbReference>
<name>A0ABS8UKI3_DATST</name>
<feature type="non-terminal residue" evidence="1">
    <location>
        <position position="1"/>
    </location>
</feature>